<accession>A0A1I8Q4F7</accession>
<evidence type="ECO:0000256" key="10">
    <source>
        <dbReference type="PROSITE-ProRule" id="PRU00042"/>
    </source>
</evidence>
<evidence type="ECO:0000256" key="3">
    <source>
        <dbReference type="ARBA" id="ARBA00022737"/>
    </source>
</evidence>
<dbReference type="GO" id="GO:0003677">
    <property type="term" value="F:DNA binding"/>
    <property type="evidence" value="ECO:0007669"/>
    <property type="project" value="UniProtKB-KW"/>
</dbReference>
<dbReference type="PROSITE" id="PS00028">
    <property type="entry name" value="ZINC_FINGER_C2H2_1"/>
    <property type="match status" value="8"/>
</dbReference>
<evidence type="ECO:0000256" key="4">
    <source>
        <dbReference type="ARBA" id="ARBA00022771"/>
    </source>
</evidence>
<dbReference type="AlphaFoldDB" id="A0A1I8Q4F7"/>
<feature type="compositionally biased region" description="Basic and acidic residues" evidence="11">
    <location>
        <begin position="563"/>
        <end position="575"/>
    </location>
</feature>
<keyword evidence="14" id="KW-1185">Reference proteome</keyword>
<feature type="region of interest" description="Disordered" evidence="11">
    <location>
        <begin position="523"/>
        <end position="645"/>
    </location>
</feature>
<feature type="compositionally biased region" description="Basic and acidic residues" evidence="11">
    <location>
        <begin position="542"/>
        <end position="551"/>
    </location>
</feature>
<evidence type="ECO:0000256" key="7">
    <source>
        <dbReference type="ARBA" id="ARBA00023125"/>
    </source>
</evidence>
<dbReference type="PANTHER" id="PTHR16515:SF49">
    <property type="entry name" value="GASTRULA ZINC FINGER PROTEIN XLCGF49.1-LIKE-RELATED"/>
    <property type="match status" value="1"/>
</dbReference>
<dbReference type="FunFam" id="3.30.160.60:FF:000145">
    <property type="entry name" value="Zinc finger protein 574"/>
    <property type="match status" value="2"/>
</dbReference>
<feature type="domain" description="C2H2-type" evidence="12">
    <location>
        <begin position="764"/>
        <end position="791"/>
    </location>
</feature>
<dbReference type="FunFam" id="3.30.160.60:FF:000100">
    <property type="entry name" value="Zinc finger 45-like"/>
    <property type="match status" value="1"/>
</dbReference>
<feature type="domain" description="C2H2-type" evidence="12">
    <location>
        <begin position="820"/>
        <end position="847"/>
    </location>
</feature>
<protein>
    <recommendedName>
        <fullName evidence="12">C2H2-type domain-containing protein</fullName>
    </recommendedName>
</protein>
<dbReference type="Proteomes" id="UP000095300">
    <property type="component" value="Unassembled WGS sequence"/>
</dbReference>
<dbReference type="FunFam" id="3.30.160.60:FF:002343">
    <property type="entry name" value="Zinc finger protein 33A"/>
    <property type="match status" value="1"/>
</dbReference>
<dbReference type="PROSITE" id="PS50157">
    <property type="entry name" value="ZINC_FINGER_C2H2_2"/>
    <property type="match status" value="7"/>
</dbReference>
<dbReference type="FunFam" id="3.30.160.60:FF:002169">
    <property type="entry name" value="Zgc:174573"/>
    <property type="match status" value="1"/>
</dbReference>
<reference evidence="13" key="2">
    <citation type="submission" date="2020-05" db="UniProtKB">
        <authorList>
            <consortium name="EnsemblMetazoa"/>
        </authorList>
    </citation>
    <scope>IDENTIFICATION</scope>
    <source>
        <strain evidence="13">USDA</strain>
    </source>
</reference>
<dbReference type="GO" id="GO:0008270">
    <property type="term" value="F:zinc ion binding"/>
    <property type="evidence" value="ECO:0007669"/>
    <property type="project" value="UniProtKB-KW"/>
</dbReference>
<keyword evidence="2" id="KW-0479">Metal-binding</keyword>
<comment type="subcellular location">
    <subcellularLocation>
        <location evidence="1">Nucleus</location>
    </subcellularLocation>
</comment>
<feature type="region of interest" description="Disordered" evidence="11">
    <location>
        <begin position="1149"/>
        <end position="1174"/>
    </location>
</feature>
<feature type="compositionally biased region" description="Acidic residues" evidence="11">
    <location>
        <begin position="36"/>
        <end position="66"/>
    </location>
</feature>
<keyword evidence="3" id="KW-0677">Repeat</keyword>
<dbReference type="STRING" id="35570.A0A1I8Q4F7"/>
<evidence type="ECO:0000313" key="14">
    <source>
        <dbReference type="Proteomes" id="UP000095300"/>
    </source>
</evidence>
<reference evidence="14" key="1">
    <citation type="submission" date="2015-05" db="EMBL/GenBank/DDBJ databases">
        <authorList>
            <person name="Wilson R.K."/>
            <person name="Warren W.C."/>
            <person name="Olafson P."/>
        </authorList>
    </citation>
    <scope>NUCLEOTIDE SEQUENCE [LARGE SCALE GENOMIC DNA]</scope>
    <source>
        <strain evidence="14">USDA</strain>
    </source>
</reference>
<evidence type="ECO:0000256" key="6">
    <source>
        <dbReference type="ARBA" id="ARBA00023015"/>
    </source>
</evidence>
<feature type="compositionally biased region" description="Basic and acidic residues" evidence="11">
    <location>
        <begin position="588"/>
        <end position="598"/>
    </location>
</feature>
<evidence type="ECO:0000256" key="2">
    <source>
        <dbReference type="ARBA" id="ARBA00022723"/>
    </source>
</evidence>
<dbReference type="GO" id="GO:0005634">
    <property type="term" value="C:nucleus"/>
    <property type="evidence" value="ECO:0007669"/>
    <property type="project" value="UniProtKB-SubCell"/>
</dbReference>
<name>A0A1I8Q4F7_STOCA</name>
<gene>
    <name evidence="13" type="primary">106090093</name>
</gene>
<dbReference type="SMART" id="SM00355">
    <property type="entry name" value="ZnF_C2H2"/>
    <property type="match status" value="9"/>
</dbReference>
<feature type="compositionally biased region" description="Basic residues" evidence="11">
    <location>
        <begin position="623"/>
        <end position="644"/>
    </location>
</feature>
<evidence type="ECO:0000256" key="9">
    <source>
        <dbReference type="ARBA" id="ARBA00023242"/>
    </source>
</evidence>
<feature type="compositionally biased region" description="Basic residues" evidence="11">
    <location>
        <begin position="552"/>
        <end position="562"/>
    </location>
</feature>
<keyword evidence="9" id="KW-0539">Nucleus</keyword>
<evidence type="ECO:0000256" key="1">
    <source>
        <dbReference type="ARBA" id="ARBA00004123"/>
    </source>
</evidence>
<feature type="region of interest" description="Disordered" evidence="11">
    <location>
        <begin position="955"/>
        <end position="975"/>
    </location>
</feature>
<dbReference type="Gene3D" id="3.30.160.60">
    <property type="entry name" value="Classic Zinc Finger"/>
    <property type="match status" value="6"/>
</dbReference>
<feature type="domain" description="C2H2-type" evidence="12">
    <location>
        <begin position="876"/>
        <end position="903"/>
    </location>
</feature>
<dbReference type="OrthoDB" id="8895262at2759"/>
<feature type="compositionally biased region" description="Basic and acidic residues" evidence="11">
    <location>
        <begin position="605"/>
        <end position="622"/>
    </location>
</feature>
<evidence type="ECO:0000259" key="12">
    <source>
        <dbReference type="PROSITE" id="PS50157"/>
    </source>
</evidence>
<feature type="domain" description="C2H2-type" evidence="12">
    <location>
        <begin position="906"/>
        <end position="933"/>
    </location>
</feature>
<dbReference type="VEuPathDB" id="VectorBase:SCAU013843"/>
<feature type="compositionally biased region" description="Low complexity" evidence="11">
    <location>
        <begin position="103"/>
        <end position="129"/>
    </location>
</feature>
<sequence>MINTLLEHVPIKMEDVIEAAGNNNAGNGTDEHVKDDDEIDSEDEDDDEDLEEDDEESDSEVFEVEQEVTMLMSSDEEAELEAQRIRFPEKRAARKKSQDSKTSRTASRNSISSQSSSSNSTATASSKTSPNKLNGEINETKNNKQQQLPANEKETTKSGDSVTANTPTPQTQQQRTSPRTNNKKENNPPDTTTTSGDGSAGVGDLRQVVNCRRQSNNSTCSVGSSIASSESAETESCGNIYVFQRQQKLIFSCEFCDLKYETLENLSRHLHETHHLFQTQDEDQEKENSPRNLRNKNRAFNHLPTKALQQQTLRAVKKEPLQTTAETTLPPVALSLDTQSEHSLESCGNVFVLNHRKLFLICGHCETKYANVELFEKHLRQQHDVFDGTKACNEVNVVPKTEIKEEVFIITEVVERAAVTPATEAAMVTIPAEIPLNISTNEIEEETTQGSEEVIVPHEIPMESEVISSIQIHDSGVTVAEIPVLITTEEAGPIQQIAAESLTSSMPSIAVGDTVKETIIVQEIEVEQRPPSPPKEQRKRRSSTECRENKKSPQKRPRRNTRKTTESPTDKKESENSTQKRKSPVAIKDIEKSDEKEGPPAVTETTKETETIPEANVKEKTKNSSKKKATTATKVPKRKRKPVAKTKIEKPETVPLTTPSLPPTFTKPEINMSGLSDRDEEFLEDPVAEIIEQIQNEMNNGAQEVRIENVCSIPTTLSNIFSNSTAQIIGSEVNLSKPQLLNNNGPDSPEDIKPIINHLGERRFACDQCPRSFRKNVRLVEHKRLHTGEKPFVCDECGKSFRIRMQLNEHKLRHSKEKKFICEVCQLGCCTKQDLNLHMRHHTNDRRFHCTMCPKAFVRNSDLKIHVRVHTGEKPYVCDICHKCFRANQNLSVHKKSHMGEASRTYKCEHCDKKFLRNIDRTVHMRSHTGEKPFKCEICNRAYSSKFNVRAHIERDHISENGKKKPGPKPRALKEELAKQKKLIEELQQQLLQQIKTDEKDIPAEEHSNNVSDMEDATVMAGMPITNTSNTNVTTNTTTTTTNEHNESFIISEINSPTSVSLRAMPSPASILLDNPFTKAARQKSSSSSSSPSPPSATATTTTTMVPLTITPNSTTTQVVSQNTSLGIQQVMSVTVSMQVENVPANATPAEKENTGMSNLQLTTTATTPPANNVKKERKITSYFTVVGQKAEA</sequence>
<dbReference type="InterPro" id="IPR050331">
    <property type="entry name" value="Zinc_finger"/>
</dbReference>
<evidence type="ECO:0000256" key="11">
    <source>
        <dbReference type="SAM" id="MobiDB-lite"/>
    </source>
</evidence>
<feature type="region of interest" description="Disordered" evidence="11">
    <location>
        <begin position="20"/>
        <end position="203"/>
    </location>
</feature>
<keyword evidence="6" id="KW-0805">Transcription regulation</keyword>
<dbReference type="EnsemblMetazoa" id="SCAU013843-RF">
    <property type="protein sequence ID" value="SCAU013843-PF"/>
    <property type="gene ID" value="SCAU013843"/>
</dbReference>
<feature type="compositionally biased region" description="Basic and acidic residues" evidence="11">
    <location>
        <begin position="81"/>
        <end position="102"/>
    </location>
</feature>
<feature type="region of interest" description="Disordered" evidence="11">
    <location>
        <begin position="1078"/>
        <end position="1104"/>
    </location>
</feature>
<keyword evidence="7" id="KW-0238">DNA-binding</keyword>
<dbReference type="GO" id="GO:0006355">
    <property type="term" value="P:regulation of DNA-templated transcription"/>
    <property type="evidence" value="ECO:0007669"/>
    <property type="project" value="UniProtKB-ARBA"/>
</dbReference>
<dbReference type="PANTHER" id="PTHR16515">
    <property type="entry name" value="PR DOMAIN ZINC FINGER PROTEIN"/>
    <property type="match status" value="1"/>
</dbReference>
<keyword evidence="8" id="KW-0804">Transcription</keyword>
<feature type="compositionally biased region" description="Low complexity" evidence="11">
    <location>
        <begin position="1163"/>
        <end position="1173"/>
    </location>
</feature>
<feature type="compositionally biased region" description="Low complexity" evidence="11">
    <location>
        <begin position="188"/>
        <end position="197"/>
    </location>
</feature>
<dbReference type="SUPFAM" id="SSF57667">
    <property type="entry name" value="beta-beta-alpha zinc fingers"/>
    <property type="match status" value="4"/>
</dbReference>
<feature type="domain" description="C2H2-type" evidence="12">
    <location>
        <begin position="848"/>
        <end position="875"/>
    </location>
</feature>
<evidence type="ECO:0000313" key="13">
    <source>
        <dbReference type="EnsemblMetazoa" id="SCAU013843-PF"/>
    </source>
</evidence>
<keyword evidence="4 10" id="KW-0863">Zinc-finger</keyword>
<feature type="compositionally biased region" description="Low complexity" evidence="11">
    <location>
        <begin position="165"/>
        <end position="180"/>
    </location>
</feature>
<organism evidence="13 14">
    <name type="scientific">Stomoxys calcitrans</name>
    <name type="common">Stable fly</name>
    <name type="synonym">Conops calcitrans</name>
    <dbReference type="NCBI Taxonomy" id="35570"/>
    <lineage>
        <taxon>Eukaryota</taxon>
        <taxon>Metazoa</taxon>
        <taxon>Ecdysozoa</taxon>
        <taxon>Arthropoda</taxon>
        <taxon>Hexapoda</taxon>
        <taxon>Insecta</taxon>
        <taxon>Pterygota</taxon>
        <taxon>Neoptera</taxon>
        <taxon>Endopterygota</taxon>
        <taxon>Diptera</taxon>
        <taxon>Brachycera</taxon>
        <taxon>Muscomorpha</taxon>
        <taxon>Muscoidea</taxon>
        <taxon>Muscidae</taxon>
        <taxon>Stomoxys</taxon>
    </lineage>
</organism>
<feature type="domain" description="C2H2-type" evidence="12">
    <location>
        <begin position="792"/>
        <end position="819"/>
    </location>
</feature>
<feature type="domain" description="C2H2-type" evidence="12">
    <location>
        <begin position="934"/>
        <end position="962"/>
    </location>
</feature>
<dbReference type="EnsemblMetazoa" id="SCAU013843-RB">
    <property type="protein sequence ID" value="SCAU013843-PB"/>
    <property type="gene ID" value="SCAU013843"/>
</dbReference>
<evidence type="ECO:0000256" key="8">
    <source>
        <dbReference type="ARBA" id="ARBA00023163"/>
    </source>
</evidence>
<keyword evidence="5" id="KW-0862">Zinc</keyword>
<feature type="compositionally biased region" description="Low complexity" evidence="11">
    <location>
        <begin position="1085"/>
        <end position="1104"/>
    </location>
</feature>
<dbReference type="InterPro" id="IPR036236">
    <property type="entry name" value="Znf_C2H2_sf"/>
</dbReference>
<dbReference type="EnsemblMetazoa" id="SCAU013843-RA">
    <property type="protein sequence ID" value="SCAU013843-PA"/>
    <property type="gene ID" value="SCAU013843"/>
</dbReference>
<proteinExistence type="predicted"/>
<feature type="region of interest" description="Disordered" evidence="11">
    <location>
        <begin position="277"/>
        <end position="299"/>
    </location>
</feature>
<evidence type="ECO:0000256" key="5">
    <source>
        <dbReference type="ARBA" id="ARBA00022833"/>
    </source>
</evidence>
<dbReference type="KEGG" id="scac:106090093"/>
<dbReference type="Pfam" id="PF00096">
    <property type="entry name" value="zf-C2H2"/>
    <property type="match status" value="4"/>
</dbReference>
<dbReference type="InterPro" id="IPR013087">
    <property type="entry name" value="Znf_C2H2_type"/>
</dbReference>